<dbReference type="GO" id="GO:0000156">
    <property type="term" value="F:phosphorelay response regulator activity"/>
    <property type="evidence" value="ECO:0007669"/>
    <property type="project" value="TreeGrafter"/>
</dbReference>
<dbReference type="CDD" id="cd00156">
    <property type="entry name" value="REC"/>
    <property type="match status" value="1"/>
</dbReference>
<dbReference type="InterPro" id="IPR016032">
    <property type="entry name" value="Sig_transdc_resp-reg_C-effctor"/>
</dbReference>
<dbReference type="Gene3D" id="1.10.10.10">
    <property type="entry name" value="Winged helix-like DNA-binding domain superfamily/Winged helix DNA-binding domain"/>
    <property type="match status" value="1"/>
</dbReference>
<dbReference type="GO" id="GO:0006355">
    <property type="term" value="P:regulation of DNA-templated transcription"/>
    <property type="evidence" value="ECO:0007669"/>
    <property type="project" value="InterPro"/>
</dbReference>
<dbReference type="AlphaFoldDB" id="A0A1W1BL60"/>
<reference evidence="6" key="1">
    <citation type="submission" date="2016-10" db="EMBL/GenBank/DDBJ databases">
        <authorList>
            <person name="de Groot N.N."/>
        </authorList>
    </citation>
    <scope>NUCLEOTIDE SEQUENCE</scope>
</reference>
<evidence type="ECO:0000256" key="1">
    <source>
        <dbReference type="ARBA" id="ARBA00022553"/>
    </source>
</evidence>
<keyword evidence="1" id="KW-0597">Phosphoprotein</keyword>
<accession>A0A1W1BL60</accession>
<dbReference type="EMBL" id="FPHN01000032">
    <property type="protein sequence ID" value="SFV54284.1"/>
    <property type="molecule type" value="Genomic_DNA"/>
</dbReference>
<dbReference type="SUPFAM" id="SSF52172">
    <property type="entry name" value="CheY-like"/>
    <property type="match status" value="1"/>
</dbReference>
<dbReference type="GO" id="GO:0005829">
    <property type="term" value="C:cytosol"/>
    <property type="evidence" value="ECO:0007669"/>
    <property type="project" value="TreeGrafter"/>
</dbReference>
<dbReference type="SMART" id="SM00862">
    <property type="entry name" value="Trans_reg_C"/>
    <property type="match status" value="1"/>
</dbReference>
<dbReference type="GO" id="GO:0000976">
    <property type="term" value="F:transcription cis-regulatory region binding"/>
    <property type="evidence" value="ECO:0007669"/>
    <property type="project" value="TreeGrafter"/>
</dbReference>
<keyword evidence="2" id="KW-0902">Two-component regulatory system</keyword>
<dbReference type="GO" id="GO:0032993">
    <property type="term" value="C:protein-DNA complex"/>
    <property type="evidence" value="ECO:0007669"/>
    <property type="project" value="TreeGrafter"/>
</dbReference>
<dbReference type="SMART" id="SM00448">
    <property type="entry name" value="REC"/>
    <property type="match status" value="1"/>
</dbReference>
<feature type="domain" description="OmpR/PhoB-type" evidence="5">
    <location>
        <begin position="129"/>
        <end position="225"/>
    </location>
</feature>
<feature type="domain" description="Response regulatory" evidence="4">
    <location>
        <begin position="8"/>
        <end position="122"/>
    </location>
</feature>
<protein>
    <submittedName>
        <fullName evidence="6">Putative two-component response regulator</fullName>
    </submittedName>
</protein>
<evidence type="ECO:0000259" key="4">
    <source>
        <dbReference type="PROSITE" id="PS50110"/>
    </source>
</evidence>
<evidence type="ECO:0000259" key="5">
    <source>
        <dbReference type="PROSITE" id="PS51755"/>
    </source>
</evidence>
<dbReference type="Pfam" id="PF00486">
    <property type="entry name" value="Trans_reg_C"/>
    <property type="match status" value="1"/>
</dbReference>
<dbReference type="PROSITE" id="PS51755">
    <property type="entry name" value="OMPR_PHOB"/>
    <property type="match status" value="1"/>
</dbReference>
<dbReference type="InterPro" id="IPR001867">
    <property type="entry name" value="OmpR/PhoB-type_DNA-bd"/>
</dbReference>
<dbReference type="Pfam" id="PF00072">
    <property type="entry name" value="Response_reg"/>
    <property type="match status" value="1"/>
</dbReference>
<evidence type="ECO:0000256" key="3">
    <source>
        <dbReference type="ARBA" id="ARBA00023125"/>
    </source>
</evidence>
<keyword evidence="3" id="KW-0238">DNA-binding</keyword>
<dbReference type="InterPro" id="IPR011006">
    <property type="entry name" value="CheY-like_superfamily"/>
</dbReference>
<dbReference type="InterPro" id="IPR001789">
    <property type="entry name" value="Sig_transdc_resp-reg_receiver"/>
</dbReference>
<gene>
    <name evidence="6" type="ORF">MNB_SV-14-1747</name>
</gene>
<dbReference type="SUPFAM" id="SSF46894">
    <property type="entry name" value="C-terminal effector domain of the bipartite response regulators"/>
    <property type="match status" value="1"/>
</dbReference>
<dbReference type="PROSITE" id="PS50110">
    <property type="entry name" value="RESPONSE_REGULATORY"/>
    <property type="match status" value="1"/>
</dbReference>
<name>A0A1W1BL60_9ZZZZ</name>
<dbReference type="InterPro" id="IPR039420">
    <property type="entry name" value="WalR-like"/>
</dbReference>
<evidence type="ECO:0000313" key="6">
    <source>
        <dbReference type="EMBL" id="SFV54284.1"/>
    </source>
</evidence>
<proteinExistence type="predicted"/>
<sequence>MKALKSLSILYVEDEERIIEKYAYFLKELCHTLYIARDGEEAYQIYKEKKVHLIVMDFLIPKMNGISLAKTIREKDDNIALIALTAHSDREILLDIVELNFSSYLIKPVGRVDLMNALLKVAKKVESGRNIPLAYDCVWDTKSKTLFCSDESVILTKRELKLFELLVSKAGVPCNENEILFHVWGDDMDRNITNSSIRTLVKNLRKKIPKDLIKNQYGVGYKIEF</sequence>
<dbReference type="PANTHER" id="PTHR48111:SF40">
    <property type="entry name" value="PHOSPHATE REGULON TRANSCRIPTIONAL REGULATORY PROTEIN PHOB"/>
    <property type="match status" value="1"/>
</dbReference>
<evidence type="ECO:0000256" key="2">
    <source>
        <dbReference type="ARBA" id="ARBA00023012"/>
    </source>
</evidence>
<organism evidence="6">
    <name type="scientific">hydrothermal vent metagenome</name>
    <dbReference type="NCBI Taxonomy" id="652676"/>
    <lineage>
        <taxon>unclassified sequences</taxon>
        <taxon>metagenomes</taxon>
        <taxon>ecological metagenomes</taxon>
    </lineage>
</organism>
<dbReference type="PANTHER" id="PTHR48111">
    <property type="entry name" value="REGULATOR OF RPOS"/>
    <property type="match status" value="1"/>
</dbReference>
<dbReference type="CDD" id="cd00383">
    <property type="entry name" value="trans_reg_C"/>
    <property type="match status" value="1"/>
</dbReference>
<dbReference type="InterPro" id="IPR036388">
    <property type="entry name" value="WH-like_DNA-bd_sf"/>
</dbReference>
<dbReference type="Gene3D" id="3.40.50.2300">
    <property type="match status" value="1"/>
</dbReference>